<sequence>MKEKLACSRCISSGAECQTTTTRKSCDRCTKQKVSCSLVKAPPSHQTSLQLFGRSGVTQAEVSTSSQQHGRNVEREIGGSANDRSATEWETLMKERKAKQRATEEVSQLRYELNTLRRNIDARYVKKEIHERQTAQLQGRIQKLEEDLLTEERNTLSLQLRIDGEVDKLEDILYLKESDGRVQQLVKESHNGLKKIVREIKAARPSDSQVMKNILSITKRGFQQDEGGGEDDGDVIRVNKHQRIE</sequence>
<accession>A0A0C9XMC8</accession>
<feature type="compositionally biased region" description="Basic and acidic residues" evidence="2">
    <location>
        <begin position="234"/>
        <end position="245"/>
    </location>
</feature>
<protein>
    <recommendedName>
        <fullName evidence="5">Zn(2)-C6 fungal-type domain-containing protein</fullName>
    </recommendedName>
</protein>
<dbReference type="OrthoDB" id="10366898at2759"/>
<organism evidence="3 4">
    <name type="scientific">Laccaria amethystina LaAM-08-1</name>
    <dbReference type="NCBI Taxonomy" id="1095629"/>
    <lineage>
        <taxon>Eukaryota</taxon>
        <taxon>Fungi</taxon>
        <taxon>Dikarya</taxon>
        <taxon>Basidiomycota</taxon>
        <taxon>Agaricomycotina</taxon>
        <taxon>Agaricomycetes</taxon>
        <taxon>Agaricomycetidae</taxon>
        <taxon>Agaricales</taxon>
        <taxon>Agaricineae</taxon>
        <taxon>Hydnangiaceae</taxon>
        <taxon>Laccaria</taxon>
    </lineage>
</organism>
<dbReference type="Proteomes" id="UP000054477">
    <property type="component" value="Unassembled WGS sequence"/>
</dbReference>
<feature type="compositionally biased region" description="Polar residues" evidence="2">
    <location>
        <begin position="59"/>
        <end position="70"/>
    </location>
</feature>
<reference evidence="4" key="2">
    <citation type="submission" date="2015-01" db="EMBL/GenBank/DDBJ databases">
        <title>Evolutionary Origins and Diversification of the Mycorrhizal Mutualists.</title>
        <authorList>
            <consortium name="DOE Joint Genome Institute"/>
            <consortium name="Mycorrhizal Genomics Consortium"/>
            <person name="Kohler A."/>
            <person name="Kuo A."/>
            <person name="Nagy L.G."/>
            <person name="Floudas D."/>
            <person name="Copeland A."/>
            <person name="Barry K.W."/>
            <person name="Cichocki N."/>
            <person name="Veneault-Fourrey C."/>
            <person name="LaButti K."/>
            <person name="Lindquist E.A."/>
            <person name="Lipzen A."/>
            <person name="Lundell T."/>
            <person name="Morin E."/>
            <person name="Murat C."/>
            <person name="Riley R."/>
            <person name="Ohm R."/>
            <person name="Sun H."/>
            <person name="Tunlid A."/>
            <person name="Henrissat B."/>
            <person name="Grigoriev I.V."/>
            <person name="Hibbett D.S."/>
            <person name="Martin F."/>
        </authorList>
    </citation>
    <scope>NUCLEOTIDE SEQUENCE [LARGE SCALE GENOMIC DNA]</scope>
    <source>
        <strain evidence="4">LaAM-08-1</strain>
    </source>
</reference>
<dbReference type="AlphaFoldDB" id="A0A0C9XMC8"/>
<gene>
    <name evidence="3" type="ORF">K443DRAFT_197186</name>
</gene>
<feature type="region of interest" description="Disordered" evidence="2">
    <location>
        <begin position="59"/>
        <end position="84"/>
    </location>
</feature>
<name>A0A0C9XMC8_9AGAR</name>
<evidence type="ECO:0000313" key="4">
    <source>
        <dbReference type="Proteomes" id="UP000054477"/>
    </source>
</evidence>
<evidence type="ECO:0000256" key="2">
    <source>
        <dbReference type="SAM" id="MobiDB-lite"/>
    </source>
</evidence>
<reference evidence="3 4" key="1">
    <citation type="submission" date="2014-04" db="EMBL/GenBank/DDBJ databases">
        <authorList>
            <consortium name="DOE Joint Genome Institute"/>
            <person name="Kuo A."/>
            <person name="Kohler A."/>
            <person name="Nagy L.G."/>
            <person name="Floudas D."/>
            <person name="Copeland A."/>
            <person name="Barry K.W."/>
            <person name="Cichocki N."/>
            <person name="Veneault-Fourrey C."/>
            <person name="LaButti K."/>
            <person name="Lindquist E.A."/>
            <person name="Lipzen A."/>
            <person name="Lundell T."/>
            <person name="Morin E."/>
            <person name="Murat C."/>
            <person name="Sun H."/>
            <person name="Tunlid A."/>
            <person name="Henrissat B."/>
            <person name="Grigoriev I.V."/>
            <person name="Hibbett D.S."/>
            <person name="Martin F."/>
            <person name="Nordberg H.P."/>
            <person name="Cantor M.N."/>
            <person name="Hua S.X."/>
        </authorList>
    </citation>
    <scope>NUCLEOTIDE SEQUENCE [LARGE SCALE GENOMIC DNA]</scope>
    <source>
        <strain evidence="3 4">LaAM-08-1</strain>
    </source>
</reference>
<evidence type="ECO:0008006" key="5">
    <source>
        <dbReference type="Google" id="ProtNLM"/>
    </source>
</evidence>
<feature type="region of interest" description="Disordered" evidence="2">
    <location>
        <begin position="221"/>
        <end position="245"/>
    </location>
</feature>
<keyword evidence="4" id="KW-1185">Reference proteome</keyword>
<dbReference type="HOGENOM" id="CLU_1175602_0_0_1"/>
<evidence type="ECO:0000313" key="3">
    <source>
        <dbReference type="EMBL" id="KIJ98691.1"/>
    </source>
</evidence>
<proteinExistence type="predicted"/>
<dbReference type="EMBL" id="KN838663">
    <property type="protein sequence ID" value="KIJ98691.1"/>
    <property type="molecule type" value="Genomic_DNA"/>
</dbReference>
<feature type="coiled-coil region" evidence="1">
    <location>
        <begin position="92"/>
        <end position="161"/>
    </location>
</feature>
<keyword evidence="1" id="KW-0175">Coiled coil</keyword>
<evidence type="ECO:0000256" key="1">
    <source>
        <dbReference type="SAM" id="Coils"/>
    </source>
</evidence>